<evidence type="ECO:0000259" key="6">
    <source>
        <dbReference type="Pfam" id="PF00327"/>
    </source>
</evidence>
<organism evidence="7 8">
    <name type="scientific">Wigglesworthia glossinidia endosymbiont of Glossina morsitans morsitans</name>
    <name type="common">Yale colony</name>
    <dbReference type="NCBI Taxonomy" id="1142511"/>
    <lineage>
        <taxon>Bacteria</taxon>
        <taxon>Pseudomonadati</taxon>
        <taxon>Pseudomonadota</taxon>
        <taxon>Gammaproteobacteria</taxon>
        <taxon>Enterobacterales</taxon>
        <taxon>Erwiniaceae</taxon>
        <taxon>Wigglesworthia</taxon>
    </lineage>
</organism>
<evidence type="ECO:0000256" key="2">
    <source>
        <dbReference type="ARBA" id="ARBA00011838"/>
    </source>
</evidence>
<dbReference type="InterPro" id="IPR005996">
    <property type="entry name" value="Ribosomal_uL30_bac-type"/>
</dbReference>
<dbReference type="GO" id="GO:0003735">
    <property type="term" value="F:structural constituent of ribosome"/>
    <property type="evidence" value="ECO:0007669"/>
    <property type="project" value="InterPro"/>
</dbReference>
<evidence type="ECO:0000256" key="1">
    <source>
        <dbReference type="ARBA" id="ARBA00007594"/>
    </source>
</evidence>
<dbReference type="RefSeq" id="WP_014353974.1">
    <property type="nucleotide sequence ID" value="NC_016893.1"/>
</dbReference>
<protein>
    <recommendedName>
        <fullName evidence="5">Large ribosomal subunit protein uL30</fullName>
    </recommendedName>
</protein>
<sequence>MTKFIKITQTKSVISCSKKHKSTLIGIGLRHIGHTVERKKSKRLLGMIHSISYLLKIEE</sequence>
<dbReference type="AlphaFoldDB" id="H6Q4H5"/>
<dbReference type="STRING" id="1142511.WIGMOR_0188"/>
<dbReference type="SUPFAM" id="SSF55129">
    <property type="entry name" value="Ribosomal protein L30p/L7e"/>
    <property type="match status" value="1"/>
</dbReference>
<dbReference type="HOGENOM" id="CLU_131047_1_4_6"/>
<dbReference type="Pfam" id="PF00327">
    <property type="entry name" value="Ribosomal_L30"/>
    <property type="match status" value="1"/>
</dbReference>
<dbReference type="NCBIfam" id="TIGR01308">
    <property type="entry name" value="rpmD_bact"/>
    <property type="match status" value="1"/>
</dbReference>
<dbReference type="OrthoDB" id="9812790at2"/>
<evidence type="ECO:0000256" key="5">
    <source>
        <dbReference type="HAMAP-Rule" id="MF_01371"/>
    </source>
</evidence>
<accession>H6Q4H5</accession>
<dbReference type="GO" id="GO:0006412">
    <property type="term" value="P:translation"/>
    <property type="evidence" value="ECO:0007669"/>
    <property type="project" value="UniProtKB-UniRule"/>
</dbReference>
<comment type="subunit">
    <text evidence="2 5">Part of the 50S ribosomal subunit.</text>
</comment>
<proteinExistence type="inferred from homology"/>
<reference evidence="7 8" key="1">
    <citation type="journal article" date="2012" name="MBio">
        <title>Insight into the transmission biology and species-specific functional capabilities of tsetse (Diptera: glossinidae) obligate symbiont wigglesworthia.</title>
        <authorList>
            <person name="Rio R.V."/>
            <person name="Symula R.E."/>
            <person name="Wang J."/>
            <person name="Lohs C."/>
            <person name="Wu Y.N."/>
            <person name="Snyder A.K."/>
            <person name="Bjornson R.D."/>
            <person name="Oshima K."/>
            <person name="Biehl B.S."/>
            <person name="Perna N.T."/>
            <person name="Hattori M."/>
            <person name="Aksoy S."/>
        </authorList>
    </citation>
    <scope>NUCLEOTIDE SEQUENCE [LARGE SCALE GENOMIC DNA]</scope>
    <source>
        <strain evidence="7">WGM</strain>
    </source>
</reference>
<keyword evidence="3 5" id="KW-0689">Ribosomal protein</keyword>
<gene>
    <name evidence="5 7" type="primary">rpmD</name>
    <name evidence="7" type="ORF">WIGMOR_0188</name>
</gene>
<dbReference type="eggNOG" id="COG1841">
    <property type="taxonomic scope" value="Bacteria"/>
</dbReference>
<dbReference type="Gene3D" id="3.30.1390.20">
    <property type="entry name" value="Ribosomal protein L30, ferredoxin-like fold domain"/>
    <property type="match status" value="1"/>
</dbReference>
<dbReference type="CDD" id="cd01658">
    <property type="entry name" value="Ribosomal_L30"/>
    <property type="match status" value="1"/>
</dbReference>
<evidence type="ECO:0000313" key="7">
    <source>
        <dbReference type="EMBL" id="AFA41035.1"/>
    </source>
</evidence>
<evidence type="ECO:0000256" key="3">
    <source>
        <dbReference type="ARBA" id="ARBA00022980"/>
    </source>
</evidence>
<dbReference type="GO" id="GO:0015934">
    <property type="term" value="C:large ribosomal subunit"/>
    <property type="evidence" value="ECO:0007669"/>
    <property type="project" value="InterPro"/>
</dbReference>
<dbReference type="PIRSF" id="PIRSF002211">
    <property type="entry name" value="Ribosomal_L30_bac-type"/>
    <property type="match status" value="1"/>
</dbReference>
<keyword evidence="4 5" id="KW-0687">Ribonucleoprotein</keyword>
<dbReference type="InterPro" id="IPR016082">
    <property type="entry name" value="Ribosomal_uL30_ferredoxin-like"/>
</dbReference>
<dbReference type="Proteomes" id="UP000009061">
    <property type="component" value="Chromosome"/>
</dbReference>
<keyword evidence="8" id="KW-1185">Reference proteome</keyword>
<evidence type="ECO:0000313" key="8">
    <source>
        <dbReference type="Proteomes" id="UP000009061"/>
    </source>
</evidence>
<name>H6Q4H5_WIGGL</name>
<evidence type="ECO:0000256" key="4">
    <source>
        <dbReference type="ARBA" id="ARBA00023274"/>
    </source>
</evidence>
<dbReference type="EMBL" id="CP003315">
    <property type="protein sequence ID" value="AFA41035.1"/>
    <property type="molecule type" value="Genomic_DNA"/>
</dbReference>
<dbReference type="HAMAP" id="MF_01371_B">
    <property type="entry name" value="Ribosomal_uL30_B"/>
    <property type="match status" value="1"/>
</dbReference>
<dbReference type="KEGG" id="wgl:WIGMOR_0188"/>
<dbReference type="InterPro" id="IPR036919">
    <property type="entry name" value="Ribo_uL30_ferredoxin-like_sf"/>
</dbReference>
<feature type="domain" description="Large ribosomal subunit protein uL30-like ferredoxin-like fold" evidence="6">
    <location>
        <begin position="5"/>
        <end position="54"/>
    </location>
</feature>
<comment type="similarity">
    <text evidence="1 5">Belongs to the universal ribosomal protein uL30 family.</text>
</comment>